<gene>
    <name evidence="3 5" type="primary">rpsP</name>
    <name evidence="5" type="ORF">IAD20_07780</name>
</gene>
<evidence type="ECO:0000256" key="2">
    <source>
        <dbReference type="ARBA" id="ARBA00023274"/>
    </source>
</evidence>
<organism evidence="5 6">
    <name type="scientific">Candidatus Scatocola faecipullorum</name>
    <dbReference type="NCBI Taxonomy" id="2840917"/>
    <lineage>
        <taxon>Bacteria</taxon>
        <taxon>Pseudomonadati</taxon>
        <taxon>Pseudomonadota</taxon>
        <taxon>Alphaproteobacteria</taxon>
        <taxon>Rhodospirillales</taxon>
        <taxon>Rhodospirillaceae</taxon>
        <taxon>Rhodospirillaceae incertae sedis</taxon>
        <taxon>Candidatus Scatocola</taxon>
    </lineage>
</organism>
<name>A0A9D1SBF9_9PROT</name>
<feature type="region of interest" description="Disordered" evidence="4">
    <location>
        <begin position="91"/>
        <end position="126"/>
    </location>
</feature>
<reference evidence="5" key="2">
    <citation type="journal article" date="2021" name="PeerJ">
        <title>Extensive microbial diversity within the chicken gut microbiome revealed by metagenomics and culture.</title>
        <authorList>
            <person name="Gilroy R."/>
            <person name="Ravi A."/>
            <person name="Getino M."/>
            <person name="Pursley I."/>
            <person name="Horton D.L."/>
            <person name="Alikhan N.F."/>
            <person name="Baker D."/>
            <person name="Gharbi K."/>
            <person name="Hall N."/>
            <person name="Watson M."/>
            <person name="Adriaenssens E.M."/>
            <person name="Foster-Nyarko E."/>
            <person name="Jarju S."/>
            <person name="Secka A."/>
            <person name="Antonio M."/>
            <person name="Oren A."/>
            <person name="Chaudhuri R.R."/>
            <person name="La Ragione R."/>
            <person name="Hildebrand F."/>
            <person name="Pallen M.J."/>
        </authorList>
    </citation>
    <scope>NUCLEOTIDE SEQUENCE</scope>
    <source>
        <strain evidence="5">ChiW3-316</strain>
    </source>
</reference>
<dbReference type="GO" id="GO:0006412">
    <property type="term" value="P:translation"/>
    <property type="evidence" value="ECO:0007669"/>
    <property type="project" value="UniProtKB-UniRule"/>
</dbReference>
<dbReference type="SUPFAM" id="SSF54565">
    <property type="entry name" value="Ribosomal protein S16"/>
    <property type="match status" value="1"/>
</dbReference>
<proteinExistence type="inferred from homology"/>
<dbReference type="AlphaFoldDB" id="A0A9D1SBF9"/>
<feature type="compositionally biased region" description="Basic and acidic residues" evidence="4">
    <location>
        <begin position="100"/>
        <end position="114"/>
    </location>
</feature>
<keyword evidence="1 3" id="KW-0689">Ribosomal protein</keyword>
<dbReference type="NCBIfam" id="TIGR00002">
    <property type="entry name" value="S16"/>
    <property type="match status" value="1"/>
</dbReference>
<dbReference type="HAMAP" id="MF_00385">
    <property type="entry name" value="Ribosomal_bS16"/>
    <property type="match status" value="1"/>
</dbReference>
<feature type="compositionally biased region" description="Low complexity" evidence="4">
    <location>
        <begin position="115"/>
        <end position="126"/>
    </location>
</feature>
<evidence type="ECO:0000256" key="1">
    <source>
        <dbReference type="ARBA" id="ARBA00022980"/>
    </source>
</evidence>
<dbReference type="Proteomes" id="UP000824107">
    <property type="component" value="Unassembled WGS sequence"/>
</dbReference>
<dbReference type="PANTHER" id="PTHR12919">
    <property type="entry name" value="30S RIBOSOMAL PROTEIN S16"/>
    <property type="match status" value="1"/>
</dbReference>
<dbReference type="GO" id="GO:0005737">
    <property type="term" value="C:cytoplasm"/>
    <property type="evidence" value="ECO:0007669"/>
    <property type="project" value="UniProtKB-ARBA"/>
</dbReference>
<protein>
    <recommendedName>
        <fullName evidence="3">Small ribosomal subunit protein bS16</fullName>
    </recommendedName>
</protein>
<dbReference type="Gene3D" id="3.30.1320.10">
    <property type="match status" value="1"/>
</dbReference>
<comment type="caution">
    <text evidence="5">The sequence shown here is derived from an EMBL/GenBank/DDBJ whole genome shotgun (WGS) entry which is preliminary data.</text>
</comment>
<evidence type="ECO:0000313" key="5">
    <source>
        <dbReference type="EMBL" id="HIU53961.1"/>
    </source>
</evidence>
<dbReference type="InterPro" id="IPR000307">
    <property type="entry name" value="Ribosomal_bS16"/>
</dbReference>
<evidence type="ECO:0000313" key="6">
    <source>
        <dbReference type="Proteomes" id="UP000824107"/>
    </source>
</evidence>
<dbReference type="Pfam" id="PF00886">
    <property type="entry name" value="Ribosomal_S16"/>
    <property type="match status" value="1"/>
</dbReference>
<dbReference type="PANTHER" id="PTHR12919:SF20">
    <property type="entry name" value="SMALL RIBOSOMAL SUBUNIT PROTEIN BS16M"/>
    <property type="match status" value="1"/>
</dbReference>
<dbReference type="GO" id="GO:0015935">
    <property type="term" value="C:small ribosomal subunit"/>
    <property type="evidence" value="ECO:0007669"/>
    <property type="project" value="TreeGrafter"/>
</dbReference>
<accession>A0A9D1SBF9</accession>
<dbReference type="GO" id="GO:0003735">
    <property type="term" value="F:structural constituent of ribosome"/>
    <property type="evidence" value="ECO:0007669"/>
    <property type="project" value="InterPro"/>
</dbReference>
<sequence>MAVRIRLSRGGSKKRPFYKIVVADQRAPRDGRFIERLGSYNPLLPKDHADRLVLNQDKVKEWLGKGAQPTERLQKLFANLGLCAAPVIREQPKKSAPKAKAQERMKEKEEKAKAAAEAAAAESSAE</sequence>
<reference evidence="5" key="1">
    <citation type="submission" date="2020-10" db="EMBL/GenBank/DDBJ databases">
        <authorList>
            <person name="Gilroy R."/>
        </authorList>
    </citation>
    <scope>NUCLEOTIDE SEQUENCE</scope>
    <source>
        <strain evidence="5">ChiW3-316</strain>
    </source>
</reference>
<dbReference type="EMBL" id="DVNC01000053">
    <property type="protein sequence ID" value="HIU53961.1"/>
    <property type="molecule type" value="Genomic_DNA"/>
</dbReference>
<keyword evidence="2 3" id="KW-0687">Ribonucleoprotein</keyword>
<comment type="similarity">
    <text evidence="3">Belongs to the bacterial ribosomal protein bS16 family.</text>
</comment>
<evidence type="ECO:0000256" key="3">
    <source>
        <dbReference type="HAMAP-Rule" id="MF_00385"/>
    </source>
</evidence>
<evidence type="ECO:0000256" key="4">
    <source>
        <dbReference type="SAM" id="MobiDB-lite"/>
    </source>
</evidence>
<dbReference type="InterPro" id="IPR023803">
    <property type="entry name" value="Ribosomal_bS16_dom_sf"/>
</dbReference>